<evidence type="ECO:0000313" key="2">
    <source>
        <dbReference type="EMBL" id="OOQ54772.1"/>
    </source>
</evidence>
<evidence type="ECO:0000313" key="5">
    <source>
        <dbReference type="Proteomes" id="UP000502504"/>
    </source>
</evidence>
<sequence length="167" mass="16975">MIQPVAALGAAMLTLSGSVWYLPALSDLRAGADRPDSRRTAAAACLSGWSTTGLVALLLLAAEAWWVPGGVAATGAVVTVCLLGRAGVQRRREVREAARDWAELGTGPLPSARARTVVLVLLAAGLITALATAVVSAREGWSPLTAAAPAGVTVAVAVGYARVARRP</sequence>
<protein>
    <submittedName>
        <fullName evidence="3">Uncharacterized protein</fullName>
    </submittedName>
</protein>
<evidence type="ECO:0000313" key="3">
    <source>
        <dbReference type="EMBL" id="QIT42417.1"/>
    </source>
</evidence>
<evidence type="ECO:0000313" key="4">
    <source>
        <dbReference type="Proteomes" id="UP000190306"/>
    </source>
</evidence>
<dbReference type="EMBL" id="LHQL01000001">
    <property type="protein sequence ID" value="OOQ54772.1"/>
    <property type="molecule type" value="Genomic_DNA"/>
</dbReference>
<feature type="transmembrane region" description="Helical" evidence="1">
    <location>
        <begin position="141"/>
        <end position="161"/>
    </location>
</feature>
<dbReference type="Proteomes" id="UP000502504">
    <property type="component" value="Chromosome"/>
</dbReference>
<dbReference type="EMBL" id="CP050692">
    <property type="protein sequence ID" value="QIT42417.1"/>
    <property type="molecule type" value="Genomic_DNA"/>
</dbReference>
<keyword evidence="4" id="KW-1185">Reference proteome</keyword>
<feature type="transmembrane region" description="Helical" evidence="1">
    <location>
        <begin position="117"/>
        <end position="135"/>
    </location>
</feature>
<accession>A0AAE6Y3W3</accession>
<keyword evidence="1" id="KW-0812">Transmembrane</keyword>
<organism evidence="3 5">
    <name type="scientific">Streptomyces antibioticus</name>
    <dbReference type="NCBI Taxonomy" id="1890"/>
    <lineage>
        <taxon>Bacteria</taxon>
        <taxon>Bacillati</taxon>
        <taxon>Actinomycetota</taxon>
        <taxon>Actinomycetes</taxon>
        <taxon>Kitasatosporales</taxon>
        <taxon>Streptomycetaceae</taxon>
        <taxon>Streptomyces</taxon>
    </lineage>
</organism>
<evidence type="ECO:0000256" key="1">
    <source>
        <dbReference type="SAM" id="Phobius"/>
    </source>
</evidence>
<proteinExistence type="predicted"/>
<dbReference type="RefSeq" id="WP_063754104.1">
    <property type="nucleotide sequence ID" value="NZ_CM007717.1"/>
</dbReference>
<name>A0AAE6Y3W3_STRAT</name>
<gene>
    <name evidence="2" type="ORF">AFM16_01630</name>
    <name evidence="3" type="ORF">HCX60_01810</name>
</gene>
<feature type="transmembrane region" description="Helical" evidence="1">
    <location>
        <begin position="6"/>
        <end position="28"/>
    </location>
</feature>
<keyword evidence="1" id="KW-0472">Membrane</keyword>
<dbReference type="AlphaFoldDB" id="A0AAE6Y3W3"/>
<dbReference type="Proteomes" id="UP000190306">
    <property type="component" value="Chromosome"/>
</dbReference>
<feature type="transmembrane region" description="Helical" evidence="1">
    <location>
        <begin position="65"/>
        <end position="83"/>
    </location>
</feature>
<reference evidence="3 5" key="2">
    <citation type="submission" date="2020-03" db="EMBL/GenBank/DDBJ databases">
        <title>Is there a link between lipid content and antibiotic production in Streptomyces?</title>
        <authorList>
            <person name="David M."/>
            <person name="Lejeune C."/>
            <person name="Abreu S."/>
            <person name="Thibessard A."/>
            <person name="Leblond P."/>
            <person name="Chaminade P."/>
            <person name="Virolle M.-J."/>
        </authorList>
    </citation>
    <scope>NUCLEOTIDE SEQUENCE [LARGE SCALE GENOMIC DNA]</scope>
    <source>
        <strain evidence="3 5">DSM 41481</strain>
    </source>
</reference>
<reference evidence="2 4" key="1">
    <citation type="submission" date="2015-07" db="EMBL/GenBank/DDBJ databases">
        <title>Draft Genome Sequence of Streptomyces antibioticus, IMRU 3720 reveals insights in the evolution of actinomycin biosynthetic gene clusters in Streptomyces.</title>
        <authorList>
            <person name="Crnovcic I."/>
            <person name="Ruckert C."/>
            <person name="Kalinowksi J."/>
            <person name="Keller U."/>
        </authorList>
    </citation>
    <scope>NUCLEOTIDE SEQUENCE [LARGE SCALE GENOMIC DNA]</scope>
    <source>
        <strain evidence="2 4">DSM 41481</strain>
    </source>
</reference>
<keyword evidence="1" id="KW-1133">Transmembrane helix</keyword>
<feature type="transmembrane region" description="Helical" evidence="1">
    <location>
        <begin position="40"/>
        <end position="59"/>
    </location>
</feature>